<name>A0A1J5Q1P4_9ZZZZ</name>
<comment type="caution">
    <text evidence="1">The sequence shown here is derived from an EMBL/GenBank/DDBJ whole genome shotgun (WGS) entry which is preliminary data.</text>
</comment>
<protein>
    <submittedName>
        <fullName evidence="1">Uncharacterized protein</fullName>
    </submittedName>
</protein>
<proteinExistence type="predicted"/>
<reference evidence="1" key="1">
    <citation type="submission" date="2016-10" db="EMBL/GenBank/DDBJ databases">
        <title>Sequence of Gallionella enrichment culture.</title>
        <authorList>
            <person name="Poehlein A."/>
            <person name="Muehling M."/>
            <person name="Daniel R."/>
        </authorList>
    </citation>
    <scope>NUCLEOTIDE SEQUENCE</scope>
</reference>
<sequence length="223" mass="24426">MIDEAAAHANGRFLMQYVGTRREGRARLPRKSPSTREAGTLQFTTGPDLAHVEHQLDCIAIHDVPRVGKQLVLDLRDETRPAEEHEACLAAEHDAQQMIEPGKMIHVRVGDEHVRQPHQLARSKHGDVAQVEQQRAALVAKVDIQARIAECIVDQARFEKMTHAIASRLQTTRARAEKAGDASTTSRIAQSVESGVGVSSRTIAAALEICRTAGGNMIQETLP</sequence>
<evidence type="ECO:0000313" key="1">
    <source>
        <dbReference type="EMBL" id="OIQ71403.1"/>
    </source>
</evidence>
<gene>
    <name evidence="1" type="ORF">GALL_469770</name>
</gene>
<dbReference type="EMBL" id="MLJW01003743">
    <property type="protein sequence ID" value="OIQ71403.1"/>
    <property type="molecule type" value="Genomic_DNA"/>
</dbReference>
<dbReference type="AlphaFoldDB" id="A0A1J5Q1P4"/>
<organism evidence="1">
    <name type="scientific">mine drainage metagenome</name>
    <dbReference type="NCBI Taxonomy" id="410659"/>
    <lineage>
        <taxon>unclassified sequences</taxon>
        <taxon>metagenomes</taxon>
        <taxon>ecological metagenomes</taxon>
    </lineage>
</organism>
<accession>A0A1J5Q1P4</accession>